<evidence type="ECO:0000259" key="1">
    <source>
        <dbReference type="PROSITE" id="PS51499"/>
    </source>
</evidence>
<keyword evidence="3" id="KW-1185">Reference proteome</keyword>
<dbReference type="InterPro" id="IPR023342">
    <property type="entry name" value="APO_dom"/>
</dbReference>
<feature type="domain" description="APO" evidence="1">
    <location>
        <begin position="125"/>
        <end position="209"/>
    </location>
</feature>
<name>A0AAN7L9X7_9MYRT</name>
<evidence type="ECO:0000313" key="2">
    <source>
        <dbReference type="EMBL" id="KAK4780699.1"/>
    </source>
</evidence>
<dbReference type="PROSITE" id="PS51499">
    <property type="entry name" value="APO"/>
    <property type="match status" value="2"/>
</dbReference>
<reference evidence="2 3" key="1">
    <citation type="journal article" date="2023" name="Hortic Res">
        <title>Pangenome of water caltrop reveals structural variations and asymmetric subgenome divergence after allopolyploidization.</title>
        <authorList>
            <person name="Zhang X."/>
            <person name="Chen Y."/>
            <person name="Wang L."/>
            <person name="Yuan Y."/>
            <person name="Fang M."/>
            <person name="Shi L."/>
            <person name="Lu R."/>
            <person name="Comes H.P."/>
            <person name="Ma Y."/>
            <person name="Chen Y."/>
            <person name="Huang G."/>
            <person name="Zhou Y."/>
            <person name="Zheng Z."/>
            <person name="Qiu Y."/>
        </authorList>
    </citation>
    <scope>NUCLEOTIDE SEQUENCE [LARGE SCALE GENOMIC DNA]</scope>
    <source>
        <tissue evidence="2">Roots</tissue>
    </source>
</reference>
<dbReference type="EMBL" id="JAXIOK010000001">
    <property type="protein sequence ID" value="KAK4780699.1"/>
    <property type="molecule type" value="Genomic_DNA"/>
</dbReference>
<accession>A0AAN7L9X7</accession>
<dbReference type="AlphaFoldDB" id="A0AAN7L9X7"/>
<dbReference type="Pfam" id="PF05634">
    <property type="entry name" value="APO_RNA-bind"/>
    <property type="match status" value="2"/>
</dbReference>
<dbReference type="Proteomes" id="UP001345219">
    <property type="component" value="Chromosome 13"/>
</dbReference>
<dbReference type="PANTHER" id="PTHR10388">
    <property type="entry name" value="EUKARYOTIC TRANSLATION INITIATION FACTOR SUI1"/>
    <property type="match status" value="1"/>
</dbReference>
<gene>
    <name evidence="2" type="ORF">SAY87_016805</name>
</gene>
<proteinExistence type="predicted"/>
<protein>
    <recommendedName>
        <fullName evidence="1">APO domain-containing protein</fullName>
    </recommendedName>
</protein>
<sequence length="401" mass="45574">MWSRRVQKVAGLWKMINQGTSADLICVSSMKSPLRPFSVGSTQINFPMKLKKHEKKPMVISMNELKRQARVVKKLRQNVQEITLRAPENGLLARELIPVAHEVYATREKLIACVSAVSESIPIYSCSSCGEVHIGDHLHQIRTCNVKASLSSKEHNWKIGGIGNVLPMVESFHLYDRVGKAVTHNERLLIDRIPAIVELCVQAGVDLPEYPIRRRTAPVYSVSGRIIDFERRFPKSDMPGKDIVTHGFWNRGRKFNKQKSMYIESDEIKVMAVQGMEAWEKMCTGALKLMTKYAVQTCGYCPEVQIGPKGHRVRNCYSYKHQMRDGQHAWQEARIDDIVPPVYVWHARDGCLINDLKRYYGKLPAVVELFAQAGAQVGEKYVSMMREDVVVPELGEERLAV</sequence>
<comment type="caution">
    <text evidence="2">The sequence shown here is derived from an EMBL/GenBank/DDBJ whole genome shotgun (WGS) entry which is preliminary data.</text>
</comment>
<feature type="domain" description="APO" evidence="1">
    <location>
        <begin position="297"/>
        <end position="379"/>
    </location>
</feature>
<organism evidence="2 3">
    <name type="scientific">Trapa incisa</name>
    <dbReference type="NCBI Taxonomy" id="236973"/>
    <lineage>
        <taxon>Eukaryota</taxon>
        <taxon>Viridiplantae</taxon>
        <taxon>Streptophyta</taxon>
        <taxon>Embryophyta</taxon>
        <taxon>Tracheophyta</taxon>
        <taxon>Spermatophyta</taxon>
        <taxon>Magnoliopsida</taxon>
        <taxon>eudicotyledons</taxon>
        <taxon>Gunneridae</taxon>
        <taxon>Pentapetalae</taxon>
        <taxon>rosids</taxon>
        <taxon>malvids</taxon>
        <taxon>Myrtales</taxon>
        <taxon>Lythraceae</taxon>
        <taxon>Trapa</taxon>
    </lineage>
</organism>
<evidence type="ECO:0000313" key="3">
    <source>
        <dbReference type="Proteomes" id="UP001345219"/>
    </source>
</evidence>
<dbReference type="GO" id="GO:0003723">
    <property type="term" value="F:RNA binding"/>
    <property type="evidence" value="ECO:0007669"/>
    <property type="project" value="InterPro"/>
</dbReference>